<protein>
    <submittedName>
        <fullName evidence="1">Uncharacterized protein</fullName>
    </submittedName>
</protein>
<accession>A0ACC2KUE0</accession>
<gene>
    <name evidence="1" type="ORF">MRB53_033329</name>
</gene>
<name>A0ACC2KUE0_PERAE</name>
<comment type="caution">
    <text evidence="1">The sequence shown here is derived from an EMBL/GenBank/DDBJ whole genome shotgun (WGS) entry which is preliminary data.</text>
</comment>
<keyword evidence="2" id="KW-1185">Reference proteome</keyword>
<organism evidence="1 2">
    <name type="scientific">Persea americana</name>
    <name type="common">Avocado</name>
    <dbReference type="NCBI Taxonomy" id="3435"/>
    <lineage>
        <taxon>Eukaryota</taxon>
        <taxon>Viridiplantae</taxon>
        <taxon>Streptophyta</taxon>
        <taxon>Embryophyta</taxon>
        <taxon>Tracheophyta</taxon>
        <taxon>Spermatophyta</taxon>
        <taxon>Magnoliopsida</taxon>
        <taxon>Magnoliidae</taxon>
        <taxon>Laurales</taxon>
        <taxon>Lauraceae</taxon>
        <taxon>Persea</taxon>
    </lineage>
</organism>
<proteinExistence type="predicted"/>
<sequence>MAKSLNPTTSLEMTTDIPPHFAQSHPPDLISSASDMEVENQVSVMTKSYHDALNIEALEEATPMLSGIEYIEDNAALQQKVPTITFARTNSWKQGEHVPCPSEGSFETYGCH</sequence>
<evidence type="ECO:0000313" key="2">
    <source>
        <dbReference type="Proteomes" id="UP001234297"/>
    </source>
</evidence>
<dbReference type="EMBL" id="CM056819">
    <property type="protein sequence ID" value="KAJ8624799.1"/>
    <property type="molecule type" value="Genomic_DNA"/>
</dbReference>
<evidence type="ECO:0000313" key="1">
    <source>
        <dbReference type="EMBL" id="KAJ8624799.1"/>
    </source>
</evidence>
<dbReference type="Proteomes" id="UP001234297">
    <property type="component" value="Chromosome 11"/>
</dbReference>
<reference evidence="1 2" key="1">
    <citation type="journal article" date="2022" name="Hortic Res">
        <title>A haplotype resolved chromosomal level avocado genome allows analysis of novel avocado genes.</title>
        <authorList>
            <person name="Nath O."/>
            <person name="Fletcher S.J."/>
            <person name="Hayward A."/>
            <person name="Shaw L.M."/>
            <person name="Masouleh A.K."/>
            <person name="Furtado A."/>
            <person name="Henry R.J."/>
            <person name="Mitter N."/>
        </authorList>
    </citation>
    <scope>NUCLEOTIDE SEQUENCE [LARGE SCALE GENOMIC DNA]</scope>
    <source>
        <strain evidence="2">cv. Hass</strain>
    </source>
</reference>